<comment type="caution">
    <text evidence="3">The sequence shown here is derived from an EMBL/GenBank/DDBJ whole genome shotgun (WGS) entry which is preliminary data.</text>
</comment>
<evidence type="ECO:0000256" key="2">
    <source>
        <dbReference type="HAMAP-Rule" id="MF_00338"/>
    </source>
</evidence>
<accession>A0A8J6XTH1</accession>
<dbReference type="SUPFAM" id="SSF117782">
    <property type="entry name" value="YbjQ-like"/>
    <property type="match status" value="1"/>
</dbReference>
<gene>
    <name evidence="3" type="ORF">IFK94_05285</name>
</gene>
<evidence type="ECO:0000313" key="3">
    <source>
        <dbReference type="EMBL" id="MBD3867518.1"/>
    </source>
</evidence>
<dbReference type="Gene3D" id="3.30.110.70">
    <property type="entry name" value="Hypothetical protein apc22750. Chain B"/>
    <property type="match status" value="1"/>
</dbReference>
<comment type="similarity">
    <text evidence="1 2">Belongs to the UPF0145 family.</text>
</comment>
<proteinExistence type="inferred from homology"/>
<organism evidence="3 4">
    <name type="scientific">Candidatus Polarisedimenticola svalbardensis</name>
    <dbReference type="NCBI Taxonomy" id="2886004"/>
    <lineage>
        <taxon>Bacteria</taxon>
        <taxon>Pseudomonadati</taxon>
        <taxon>Acidobacteriota</taxon>
        <taxon>Candidatus Polarisedimenticolia</taxon>
        <taxon>Candidatus Polarisedimenticolales</taxon>
        <taxon>Candidatus Polarisedimenticolaceae</taxon>
        <taxon>Candidatus Polarisedimenticola</taxon>
    </lineage>
</organism>
<reference evidence="3 4" key="1">
    <citation type="submission" date="2020-08" db="EMBL/GenBank/DDBJ databases">
        <title>Acidobacteriota in marine sediments use diverse sulfur dissimilation pathways.</title>
        <authorList>
            <person name="Wasmund K."/>
        </authorList>
    </citation>
    <scope>NUCLEOTIDE SEQUENCE [LARGE SCALE GENOMIC DNA]</scope>
    <source>
        <strain evidence="3">MAG AM4</strain>
    </source>
</reference>
<protein>
    <recommendedName>
        <fullName evidence="2">UPF0145 protein IFK94_05285</fullName>
    </recommendedName>
</protein>
<dbReference type="InterPro" id="IPR002765">
    <property type="entry name" value="UPF0145_YbjQ-like"/>
</dbReference>
<name>A0A8J6XTH1_9BACT</name>
<dbReference type="HAMAP" id="MF_00338">
    <property type="entry name" value="UPF0145"/>
    <property type="match status" value="1"/>
</dbReference>
<dbReference type="EMBL" id="JACXWD010000011">
    <property type="protein sequence ID" value="MBD3867518.1"/>
    <property type="molecule type" value="Genomic_DNA"/>
</dbReference>
<evidence type="ECO:0000256" key="1">
    <source>
        <dbReference type="ARBA" id="ARBA00010751"/>
    </source>
</evidence>
<dbReference type="PANTHER" id="PTHR34068">
    <property type="entry name" value="UPF0145 PROTEIN YBJQ"/>
    <property type="match status" value="1"/>
</dbReference>
<dbReference type="PANTHER" id="PTHR34068:SF2">
    <property type="entry name" value="UPF0145 PROTEIN SCO3412"/>
    <property type="match status" value="1"/>
</dbReference>
<evidence type="ECO:0000313" key="4">
    <source>
        <dbReference type="Proteomes" id="UP000648239"/>
    </source>
</evidence>
<dbReference type="Pfam" id="PF01906">
    <property type="entry name" value="YbjQ_1"/>
    <property type="match status" value="1"/>
</dbReference>
<dbReference type="AlphaFoldDB" id="A0A8J6XTH1"/>
<dbReference type="Proteomes" id="UP000648239">
    <property type="component" value="Unassembled WGS sequence"/>
</dbReference>
<sequence length="106" mass="11613">MILTPASSFSGYRVVKSFGLVKGNTIRARHIGKDIIAAFKNMVGGEIEEYTKMMAESREQAVDRMQAEARSMGADAVLDVRFSTSYIMGMAAEILAYGNAVILEKE</sequence>
<dbReference type="InterPro" id="IPR035439">
    <property type="entry name" value="UPF0145_dom_sf"/>
</dbReference>